<dbReference type="InterPro" id="IPR024607">
    <property type="entry name" value="Sulfatase_CS"/>
</dbReference>
<dbReference type="GO" id="GO:0046872">
    <property type="term" value="F:metal ion binding"/>
    <property type="evidence" value="ECO:0007669"/>
    <property type="project" value="UniProtKB-KW"/>
</dbReference>
<comment type="similarity">
    <text evidence="1">Belongs to the sulfatase family.</text>
</comment>
<dbReference type="Gene3D" id="3.30.1120.10">
    <property type="match status" value="1"/>
</dbReference>
<keyword evidence="2" id="KW-0479">Metal-binding</keyword>
<gene>
    <name evidence="6" type="primary">atsA_33</name>
    <name evidence="6" type="ORF">Pla8534_36950</name>
</gene>
<evidence type="ECO:0000313" key="7">
    <source>
        <dbReference type="Proteomes" id="UP000317648"/>
    </source>
</evidence>
<dbReference type="Proteomes" id="UP000317648">
    <property type="component" value="Chromosome"/>
</dbReference>
<dbReference type="GO" id="GO:0004065">
    <property type="term" value="F:arylsulfatase activity"/>
    <property type="evidence" value="ECO:0007669"/>
    <property type="project" value="UniProtKB-EC"/>
</dbReference>
<dbReference type="EC" id="3.1.6.1" evidence="6"/>
<reference evidence="6 7" key="1">
    <citation type="submission" date="2019-02" db="EMBL/GenBank/DDBJ databases">
        <title>Deep-cultivation of Planctomycetes and their phenomic and genomic characterization uncovers novel biology.</title>
        <authorList>
            <person name="Wiegand S."/>
            <person name="Jogler M."/>
            <person name="Boedeker C."/>
            <person name="Pinto D."/>
            <person name="Vollmers J."/>
            <person name="Rivas-Marin E."/>
            <person name="Kohn T."/>
            <person name="Peeters S.H."/>
            <person name="Heuer A."/>
            <person name="Rast P."/>
            <person name="Oberbeckmann S."/>
            <person name="Bunk B."/>
            <person name="Jeske O."/>
            <person name="Meyerdierks A."/>
            <person name="Storesund J.E."/>
            <person name="Kallscheuer N."/>
            <person name="Luecker S."/>
            <person name="Lage O.M."/>
            <person name="Pohl T."/>
            <person name="Merkel B.J."/>
            <person name="Hornburger P."/>
            <person name="Mueller R.-W."/>
            <person name="Bruemmer F."/>
            <person name="Labrenz M."/>
            <person name="Spormann A.M."/>
            <person name="Op den Camp H."/>
            <person name="Overmann J."/>
            <person name="Amann R."/>
            <person name="Jetten M.S.M."/>
            <person name="Mascher T."/>
            <person name="Medema M.H."/>
            <person name="Devos D.P."/>
            <person name="Kaster A.-K."/>
            <person name="Ovreas L."/>
            <person name="Rohde M."/>
            <person name="Galperin M.Y."/>
            <person name="Jogler C."/>
        </authorList>
    </citation>
    <scope>NUCLEOTIDE SEQUENCE [LARGE SCALE GENOMIC DNA]</scope>
    <source>
        <strain evidence="6 7">Pla85_3_4</strain>
    </source>
</reference>
<evidence type="ECO:0000256" key="3">
    <source>
        <dbReference type="ARBA" id="ARBA00022801"/>
    </source>
</evidence>
<dbReference type="PANTHER" id="PTHR42693:SF53">
    <property type="entry name" value="ENDO-4-O-SULFATASE"/>
    <property type="match status" value="1"/>
</dbReference>
<evidence type="ECO:0000256" key="2">
    <source>
        <dbReference type="ARBA" id="ARBA00022723"/>
    </source>
</evidence>
<dbReference type="RefSeq" id="WP_145054563.1">
    <property type="nucleotide sequence ID" value="NZ_CP036433.1"/>
</dbReference>
<dbReference type="Gene3D" id="3.40.720.10">
    <property type="entry name" value="Alkaline Phosphatase, subunit A"/>
    <property type="match status" value="1"/>
</dbReference>
<dbReference type="EMBL" id="CP036433">
    <property type="protein sequence ID" value="QDU95876.1"/>
    <property type="molecule type" value="Genomic_DNA"/>
</dbReference>
<dbReference type="InterPro" id="IPR050738">
    <property type="entry name" value="Sulfatase"/>
</dbReference>
<organism evidence="6 7">
    <name type="scientific">Lignipirellula cremea</name>
    <dbReference type="NCBI Taxonomy" id="2528010"/>
    <lineage>
        <taxon>Bacteria</taxon>
        <taxon>Pseudomonadati</taxon>
        <taxon>Planctomycetota</taxon>
        <taxon>Planctomycetia</taxon>
        <taxon>Pirellulales</taxon>
        <taxon>Pirellulaceae</taxon>
        <taxon>Lignipirellula</taxon>
    </lineage>
</organism>
<evidence type="ECO:0000256" key="1">
    <source>
        <dbReference type="ARBA" id="ARBA00008779"/>
    </source>
</evidence>
<accession>A0A518DVL4</accession>
<dbReference type="PROSITE" id="PS00149">
    <property type="entry name" value="SULFATASE_2"/>
    <property type="match status" value="1"/>
</dbReference>
<evidence type="ECO:0000256" key="4">
    <source>
        <dbReference type="ARBA" id="ARBA00022837"/>
    </source>
</evidence>
<dbReference type="PANTHER" id="PTHR42693">
    <property type="entry name" value="ARYLSULFATASE FAMILY MEMBER"/>
    <property type="match status" value="1"/>
</dbReference>
<evidence type="ECO:0000259" key="5">
    <source>
        <dbReference type="Pfam" id="PF00884"/>
    </source>
</evidence>
<proteinExistence type="inferred from homology"/>
<dbReference type="SUPFAM" id="SSF53649">
    <property type="entry name" value="Alkaline phosphatase-like"/>
    <property type="match status" value="1"/>
</dbReference>
<dbReference type="KEGG" id="lcre:Pla8534_36950"/>
<dbReference type="AlphaFoldDB" id="A0A518DVL4"/>
<protein>
    <submittedName>
        <fullName evidence="6">Arylsulfatase</fullName>
        <ecNumber evidence="6">3.1.6.1</ecNumber>
    </submittedName>
</protein>
<dbReference type="Pfam" id="PF00884">
    <property type="entry name" value="Sulfatase"/>
    <property type="match status" value="1"/>
</dbReference>
<dbReference type="InterPro" id="IPR000917">
    <property type="entry name" value="Sulfatase_N"/>
</dbReference>
<dbReference type="OrthoDB" id="9783154at2"/>
<evidence type="ECO:0000313" key="6">
    <source>
        <dbReference type="EMBL" id="QDU95876.1"/>
    </source>
</evidence>
<keyword evidence="4" id="KW-0106">Calcium</keyword>
<keyword evidence="7" id="KW-1185">Reference proteome</keyword>
<name>A0A518DVL4_9BACT</name>
<feature type="domain" description="Sulfatase N-terminal" evidence="5">
    <location>
        <begin position="49"/>
        <end position="375"/>
    </location>
</feature>
<sequence length="476" mass="52318">MHAVLSQRRPAFPVSLPARMPLLLLIATAVALSIGSESRSFAAARPRTPNFIIILADDLGYGDLGCYGNTVNRTKHLDRLAREGLRLTDFHANGANCSPTRAALLTGRYQQRTGIEGALGEGARGLLPAELTIAERLRPAGYASALIGKWHLGYHAENGPLAQGFDRFVGHLHGATDYISHVDKYGRMDWWHDAKPVAEEGYNTTLITRHAIAFMEHHQHDPFFLLVSHSAIHFPWMLPEDEPQRIAGERSDDAGGKIGPHLGEPMQPIVQRMIEELDRSVGQIVDALERLRLQENTFLFFTSDNGGIVRQPGLPVSSENRISSNAPFRGQKHSLYEGGHRVPAIAWQPGSIAPGVSSIPAITMDLCPTLLELAGLPLTQSDTAQPLDGVSLKEHLQKGTALPERTLYWRQGDSAAVRQGDWKLVRIHGGPCELYDLRQDPAETSNLAASQSFLVRRLTADYQAWEKSVVPPAGQR</sequence>
<keyword evidence="3 6" id="KW-0378">Hydrolase</keyword>
<dbReference type="InterPro" id="IPR017850">
    <property type="entry name" value="Alkaline_phosphatase_core_sf"/>
</dbReference>